<sequence length="349" mass="37757">APFSPRGDGYQEPLGSSTGAAASTAAHGWVDVGIGSDTGGSIRGPAGVNGIYGIRPSVGAISLDDVMPLSDVLDTAGYLARDPYLFRDFGKAWYGENPMFQDYKKFPSKLLLSPSLQSMSPAATEVFDDFIANLQKFLGASVHNFSIAEAWNETSGVDIPVNTYMNETYSTITAFHQWTTVGAPLFKDYAAAHGGRNPHINPAVLARWQYGEMRGLGNYNIELQRREIFENWTAKNFLLPDPESCSQSIYLYPQNSGTYSSRELYFLGPSSPPFGFSDSRVAVYARSPDMVVPIGQVPYASVISGIEEVLPVAASLVARRGCDFMLLDLVAALADKGIVQSAKTGRTAF</sequence>
<comment type="caution">
    <text evidence="2">The sequence shown here is derived from an EMBL/GenBank/DDBJ whole genome shotgun (WGS) entry which is preliminary data.</text>
</comment>
<feature type="non-terminal residue" evidence="2">
    <location>
        <position position="1"/>
    </location>
</feature>
<dbReference type="PANTHER" id="PTHR46310:SF7">
    <property type="entry name" value="AMIDASE 1"/>
    <property type="match status" value="1"/>
</dbReference>
<dbReference type="PANTHER" id="PTHR46310">
    <property type="entry name" value="AMIDASE 1"/>
    <property type="match status" value="1"/>
</dbReference>
<evidence type="ECO:0000313" key="3">
    <source>
        <dbReference type="Proteomes" id="UP000308199"/>
    </source>
</evidence>
<protein>
    <recommendedName>
        <fullName evidence="1">Amidase domain-containing protein</fullName>
    </recommendedName>
</protein>
<dbReference type="InterPro" id="IPR023631">
    <property type="entry name" value="Amidase_dom"/>
</dbReference>
<keyword evidence="3" id="KW-1185">Reference proteome</keyword>
<dbReference type="Proteomes" id="UP000308199">
    <property type="component" value="Unassembled WGS sequence"/>
</dbReference>
<evidence type="ECO:0000313" key="2">
    <source>
        <dbReference type="EMBL" id="THG97905.1"/>
    </source>
</evidence>
<name>A0A4S4KHY0_9AGAM</name>
<dbReference type="InterPro" id="IPR036928">
    <property type="entry name" value="AS_sf"/>
</dbReference>
<organism evidence="2 3">
    <name type="scientific">Phellinidium pouzarii</name>
    <dbReference type="NCBI Taxonomy" id="167371"/>
    <lineage>
        <taxon>Eukaryota</taxon>
        <taxon>Fungi</taxon>
        <taxon>Dikarya</taxon>
        <taxon>Basidiomycota</taxon>
        <taxon>Agaricomycotina</taxon>
        <taxon>Agaricomycetes</taxon>
        <taxon>Hymenochaetales</taxon>
        <taxon>Hymenochaetaceae</taxon>
        <taxon>Phellinidium</taxon>
    </lineage>
</organism>
<dbReference type="Pfam" id="PF01425">
    <property type="entry name" value="Amidase"/>
    <property type="match status" value="1"/>
</dbReference>
<gene>
    <name evidence="2" type="ORF">EW145_g7517</name>
</gene>
<dbReference type="EMBL" id="SGPK01000771">
    <property type="protein sequence ID" value="THG97905.1"/>
    <property type="molecule type" value="Genomic_DNA"/>
</dbReference>
<proteinExistence type="predicted"/>
<accession>A0A4S4KHY0</accession>
<dbReference type="Gene3D" id="3.90.1300.10">
    <property type="entry name" value="Amidase signature (AS) domain"/>
    <property type="match status" value="1"/>
</dbReference>
<reference evidence="2 3" key="1">
    <citation type="submission" date="2019-02" db="EMBL/GenBank/DDBJ databases">
        <title>Genome sequencing of the rare red list fungi Phellinidium pouzarii.</title>
        <authorList>
            <person name="Buettner E."/>
            <person name="Kellner H."/>
        </authorList>
    </citation>
    <scope>NUCLEOTIDE SEQUENCE [LARGE SCALE GENOMIC DNA]</scope>
    <source>
        <strain evidence="2 3">DSM 108285</strain>
    </source>
</reference>
<dbReference type="AlphaFoldDB" id="A0A4S4KHY0"/>
<dbReference type="SUPFAM" id="SSF75304">
    <property type="entry name" value="Amidase signature (AS) enzymes"/>
    <property type="match status" value="1"/>
</dbReference>
<evidence type="ECO:0000259" key="1">
    <source>
        <dbReference type="Pfam" id="PF01425"/>
    </source>
</evidence>
<dbReference type="OrthoDB" id="5423360at2759"/>
<feature type="domain" description="Amidase" evidence="1">
    <location>
        <begin position="15"/>
        <end position="107"/>
    </location>
</feature>